<organism evidence="2 3">
    <name type="scientific">Rhizopogon vesiculosus</name>
    <dbReference type="NCBI Taxonomy" id="180088"/>
    <lineage>
        <taxon>Eukaryota</taxon>
        <taxon>Fungi</taxon>
        <taxon>Dikarya</taxon>
        <taxon>Basidiomycota</taxon>
        <taxon>Agaricomycotina</taxon>
        <taxon>Agaricomycetes</taxon>
        <taxon>Agaricomycetidae</taxon>
        <taxon>Boletales</taxon>
        <taxon>Suillineae</taxon>
        <taxon>Rhizopogonaceae</taxon>
        <taxon>Rhizopogon</taxon>
    </lineage>
</organism>
<protein>
    <submittedName>
        <fullName evidence="2">Uncharacterized protein</fullName>
    </submittedName>
</protein>
<gene>
    <name evidence="2" type="ORF">AZE42_10019</name>
</gene>
<dbReference type="OrthoDB" id="2958007at2759"/>
<keyword evidence="1" id="KW-0472">Membrane</keyword>
<evidence type="ECO:0000256" key="1">
    <source>
        <dbReference type="SAM" id="Phobius"/>
    </source>
</evidence>
<name>A0A1J8PNJ8_9AGAM</name>
<comment type="caution">
    <text evidence="2">The sequence shown here is derived from an EMBL/GenBank/DDBJ whole genome shotgun (WGS) entry which is preliminary data.</text>
</comment>
<feature type="transmembrane region" description="Helical" evidence="1">
    <location>
        <begin position="60"/>
        <end position="83"/>
    </location>
</feature>
<keyword evidence="1" id="KW-0812">Transmembrane</keyword>
<keyword evidence="3" id="KW-1185">Reference proteome</keyword>
<dbReference type="Proteomes" id="UP000183567">
    <property type="component" value="Unassembled WGS sequence"/>
</dbReference>
<keyword evidence="1" id="KW-1133">Transmembrane helix</keyword>
<dbReference type="EMBL" id="LVVM01005391">
    <property type="protein sequence ID" value="OJA10710.1"/>
    <property type="molecule type" value="Genomic_DNA"/>
</dbReference>
<sequence length="103" mass="11914">MPYRPVEASCLLLVPYLTGTTSRDVRYFGGYTRDSWGHSDESFHDRIAKSKWVWHQKWTLVRFIFTISRYLPFVAIGMTFAAALRTQYYPGESCARYGTASNS</sequence>
<accession>A0A1J8PNJ8</accession>
<evidence type="ECO:0000313" key="2">
    <source>
        <dbReference type="EMBL" id="OJA10710.1"/>
    </source>
</evidence>
<evidence type="ECO:0000313" key="3">
    <source>
        <dbReference type="Proteomes" id="UP000183567"/>
    </source>
</evidence>
<dbReference type="AlphaFoldDB" id="A0A1J8PNJ8"/>
<proteinExistence type="predicted"/>
<reference evidence="2 3" key="1">
    <citation type="submission" date="2016-03" db="EMBL/GenBank/DDBJ databases">
        <title>Comparative genomics of the ectomycorrhizal sister species Rhizopogon vinicolor and Rhizopogon vesiculosus (Basidiomycota: Boletales) reveals a divergence of the mating type B locus.</title>
        <authorList>
            <person name="Mujic A.B."/>
            <person name="Kuo A."/>
            <person name="Tritt A."/>
            <person name="Lipzen A."/>
            <person name="Chen C."/>
            <person name="Johnson J."/>
            <person name="Sharma A."/>
            <person name="Barry K."/>
            <person name="Grigoriev I.V."/>
            <person name="Spatafora J.W."/>
        </authorList>
    </citation>
    <scope>NUCLEOTIDE SEQUENCE [LARGE SCALE GENOMIC DNA]</scope>
    <source>
        <strain evidence="2 3">AM-OR11-056</strain>
    </source>
</reference>